<evidence type="ECO:0000313" key="5">
    <source>
        <dbReference type="Proteomes" id="UP000502823"/>
    </source>
</evidence>
<comment type="caution">
    <text evidence="4">The sequence shown here is derived from an EMBL/GenBank/DDBJ whole genome shotgun (WGS) entry which is preliminary data.</text>
</comment>
<dbReference type="GO" id="GO:0030198">
    <property type="term" value="P:extracellular matrix organization"/>
    <property type="evidence" value="ECO:0007669"/>
    <property type="project" value="TreeGrafter"/>
</dbReference>
<evidence type="ECO:0000256" key="2">
    <source>
        <dbReference type="ARBA" id="ARBA00022525"/>
    </source>
</evidence>
<evidence type="ECO:0000256" key="3">
    <source>
        <dbReference type="SAM" id="MobiDB-lite"/>
    </source>
</evidence>
<dbReference type="Gene3D" id="2.20.100.10">
    <property type="entry name" value="Thrombospondin type-1 (TSP1) repeat"/>
    <property type="match status" value="1"/>
</dbReference>
<dbReference type="OrthoDB" id="5950222at2759"/>
<organism evidence="4 5">
    <name type="scientific">Coptotermes formosanus</name>
    <name type="common">Formosan subterranean termite</name>
    <dbReference type="NCBI Taxonomy" id="36987"/>
    <lineage>
        <taxon>Eukaryota</taxon>
        <taxon>Metazoa</taxon>
        <taxon>Ecdysozoa</taxon>
        <taxon>Arthropoda</taxon>
        <taxon>Hexapoda</taxon>
        <taxon>Insecta</taxon>
        <taxon>Pterygota</taxon>
        <taxon>Neoptera</taxon>
        <taxon>Polyneoptera</taxon>
        <taxon>Dictyoptera</taxon>
        <taxon>Blattodea</taxon>
        <taxon>Blattoidea</taxon>
        <taxon>Termitoidae</taxon>
        <taxon>Rhinotermitidae</taxon>
        <taxon>Coptotermes</taxon>
    </lineage>
</organism>
<evidence type="ECO:0000256" key="1">
    <source>
        <dbReference type="ARBA" id="ARBA00004613"/>
    </source>
</evidence>
<proteinExistence type="predicted"/>
<feature type="compositionally biased region" description="Basic residues" evidence="3">
    <location>
        <begin position="1"/>
        <end position="16"/>
    </location>
</feature>
<reference evidence="5" key="1">
    <citation type="submission" date="2020-01" db="EMBL/GenBank/DDBJ databases">
        <title>Draft genome sequence of the Termite Coptotermes fromosanus.</title>
        <authorList>
            <person name="Itakura S."/>
            <person name="Yosikawa Y."/>
            <person name="Umezawa K."/>
        </authorList>
    </citation>
    <scope>NUCLEOTIDE SEQUENCE [LARGE SCALE GENOMIC DNA]</scope>
</reference>
<sequence length="71" mass="7837">QHPLRHHQNRHKRQHARAASQTYLPGSFVVDGGAAVAPESGNWGPWSEPSDCSRSCGGGVAFQTRRCRDIR</sequence>
<dbReference type="InParanoid" id="A0A6L2PK08"/>
<dbReference type="GO" id="GO:0005576">
    <property type="term" value="C:extracellular region"/>
    <property type="evidence" value="ECO:0007669"/>
    <property type="project" value="UniProtKB-SubCell"/>
</dbReference>
<keyword evidence="2" id="KW-0964">Secreted</keyword>
<dbReference type="InterPro" id="IPR036383">
    <property type="entry name" value="TSP1_rpt_sf"/>
</dbReference>
<dbReference type="GO" id="GO:0031012">
    <property type="term" value="C:extracellular matrix"/>
    <property type="evidence" value="ECO:0007669"/>
    <property type="project" value="TreeGrafter"/>
</dbReference>
<dbReference type="GO" id="GO:0004222">
    <property type="term" value="F:metalloendopeptidase activity"/>
    <property type="evidence" value="ECO:0007669"/>
    <property type="project" value="TreeGrafter"/>
</dbReference>
<feature type="non-terminal residue" evidence="4">
    <location>
        <position position="1"/>
    </location>
</feature>
<dbReference type="GO" id="GO:0006508">
    <property type="term" value="P:proteolysis"/>
    <property type="evidence" value="ECO:0007669"/>
    <property type="project" value="TreeGrafter"/>
</dbReference>
<dbReference type="PROSITE" id="PS50092">
    <property type="entry name" value="TSP1"/>
    <property type="match status" value="1"/>
</dbReference>
<gene>
    <name evidence="4" type="ORF">Cfor_11521</name>
</gene>
<dbReference type="EMBL" id="BLKM01004955">
    <property type="protein sequence ID" value="GFG32911.1"/>
    <property type="molecule type" value="Genomic_DNA"/>
</dbReference>
<evidence type="ECO:0008006" key="6">
    <source>
        <dbReference type="Google" id="ProtNLM"/>
    </source>
</evidence>
<dbReference type="Proteomes" id="UP000502823">
    <property type="component" value="Unassembled WGS sequence"/>
</dbReference>
<evidence type="ECO:0000313" key="4">
    <source>
        <dbReference type="EMBL" id="GFG32911.1"/>
    </source>
</evidence>
<protein>
    <recommendedName>
        <fullName evidence="6">ADAMTS cysteine-rich domain-containing protein</fullName>
    </recommendedName>
</protein>
<accession>A0A6L2PK08</accession>
<dbReference type="InterPro" id="IPR000884">
    <property type="entry name" value="TSP1_rpt"/>
</dbReference>
<dbReference type="InterPro" id="IPR050439">
    <property type="entry name" value="ADAMTS_ADAMTS-like"/>
</dbReference>
<dbReference type="PANTHER" id="PTHR13723">
    <property type="entry name" value="ADAMTS A DISINTEGRIN AND METALLOPROTEASE WITH THROMBOSPONDIN MOTIFS PROTEASE"/>
    <property type="match status" value="1"/>
</dbReference>
<comment type="subcellular location">
    <subcellularLocation>
        <location evidence="1">Secreted</location>
    </subcellularLocation>
</comment>
<dbReference type="AlphaFoldDB" id="A0A6L2PK08"/>
<name>A0A6L2PK08_COPFO</name>
<dbReference type="PANTHER" id="PTHR13723:SF281">
    <property type="entry name" value="PAPILIN"/>
    <property type="match status" value="1"/>
</dbReference>
<keyword evidence="5" id="KW-1185">Reference proteome</keyword>
<dbReference type="SUPFAM" id="SSF82895">
    <property type="entry name" value="TSP-1 type 1 repeat"/>
    <property type="match status" value="1"/>
</dbReference>
<feature type="region of interest" description="Disordered" evidence="3">
    <location>
        <begin position="1"/>
        <end position="22"/>
    </location>
</feature>